<dbReference type="InterPro" id="IPR036388">
    <property type="entry name" value="WH-like_DNA-bd_sf"/>
</dbReference>
<organism evidence="1 2">
    <name type="scientific">Endobacterium cereale</name>
    <dbReference type="NCBI Taxonomy" id="2663029"/>
    <lineage>
        <taxon>Bacteria</taxon>
        <taxon>Pseudomonadati</taxon>
        <taxon>Pseudomonadota</taxon>
        <taxon>Alphaproteobacteria</taxon>
        <taxon>Hyphomicrobiales</taxon>
        <taxon>Rhizobiaceae</taxon>
        <taxon>Endobacterium</taxon>
    </lineage>
</organism>
<keyword evidence="2" id="KW-1185">Reference proteome</keyword>
<dbReference type="EMBL" id="WIXI01000050">
    <property type="protein sequence ID" value="MQY49104.1"/>
    <property type="molecule type" value="Genomic_DNA"/>
</dbReference>
<dbReference type="AlphaFoldDB" id="A0A6A8AEC8"/>
<protein>
    <submittedName>
        <fullName evidence="1">LysR family transcriptional regulator</fullName>
    </submittedName>
</protein>
<name>A0A6A8AEC8_9HYPH</name>
<comment type="caution">
    <text evidence="1">The sequence shown here is derived from an EMBL/GenBank/DDBJ whole genome shotgun (WGS) entry which is preliminary data.</text>
</comment>
<dbReference type="Proteomes" id="UP000435138">
    <property type="component" value="Unassembled WGS sequence"/>
</dbReference>
<dbReference type="Gene3D" id="1.10.10.10">
    <property type="entry name" value="Winged helix-like DNA-binding domain superfamily/Winged helix DNA-binding domain"/>
    <property type="match status" value="1"/>
</dbReference>
<proteinExistence type="predicted"/>
<dbReference type="SUPFAM" id="SSF46785">
    <property type="entry name" value="Winged helix' DNA-binding domain"/>
    <property type="match status" value="1"/>
</dbReference>
<evidence type="ECO:0000313" key="2">
    <source>
        <dbReference type="Proteomes" id="UP000435138"/>
    </source>
</evidence>
<accession>A0A6A8AEC8</accession>
<dbReference type="RefSeq" id="WP_153358529.1">
    <property type="nucleotide sequence ID" value="NZ_JAYKOO010000008.1"/>
</dbReference>
<dbReference type="InterPro" id="IPR051815">
    <property type="entry name" value="Molybdate_resp_trans_reg"/>
</dbReference>
<gene>
    <name evidence="1" type="ORF">GAO09_24005</name>
</gene>
<dbReference type="PANTHER" id="PTHR30432:SF1">
    <property type="entry name" value="DNA-BINDING TRANSCRIPTIONAL DUAL REGULATOR MODE"/>
    <property type="match status" value="1"/>
</dbReference>
<dbReference type="InterPro" id="IPR036390">
    <property type="entry name" value="WH_DNA-bd_sf"/>
</dbReference>
<sequence length="126" mass="13767">MAKTKANDLTVILRIDFPGGVRLGRGKLQLMSLIRETGSISAAGRAMDMSYRRAWLLVDEMNHMFGKPVVESQRGGKQGGGAALTAFGDELLVRMQALQEKAVSAIDADLTWLDKHRMPAANEPEI</sequence>
<reference evidence="1 2" key="1">
    <citation type="submission" date="2019-11" db="EMBL/GenBank/DDBJ databases">
        <title>Genome analysis of Rhizobacterium cereale a novel genus and species isolated from maize roots in North Spain.</title>
        <authorList>
            <person name="Menendez E."/>
            <person name="Flores-Felix J.D."/>
            <person name="Ramirez-Bahena M.-H."/>
            <person name="Igual J.M."/>
            <person name="Garcia-Fraile P."/>
            <person name="Peix A."/>
            <person name="Velazquez E."/>
        </authorList>
    </citation>
    <scope>NUCLEOTIDE SEQUENCE [LARGE SCALE GENOMIC DNA]</scope>
    <source>
        <strain evidence="1 2">RZME27</strain>
    </source>
</reference>
<dbReference type="PANTHER" id="PTHR30432">
    <property type="entry name" value="TRANSCRIPTIONAL REGULATOR MODE"/>
    <property type="match status" value="1"/>
</dbReference>
<evidence type="ECO:0000313" key="1">
    <source>
        <dbReference type="EMBL" id="MQY49104.1"/>
    </source>
</evidence>